<sequence length="428" mass="49290">ENELEYLLLRAGLFDLQPMNLFHFHICSDHHQWLREQPKKNHYDVCKTTIVRKTTASTYGLRRISKTSALSIWKHHKLPLYDAPICDGCHKTLERDLASEIREESGKLLNWLYDQMTLHTPSTTMSDSQQSSYQQSGESLLKFQQKQDLKECLVDNGFEGRVQMAKSYNNLEVKSQMNFRHQTKQILLFIIGLLAPNADLPYRKIQGFIPDLTNWKFIAARKEAHFKGRGATVVQERSLTVKYTDEQVAHFVEYLLSPHITIDLPFGEKKLKLTSGETVVVPNTIRNLIPTRIINQYYCFCEENPDPDSRFQPLGRTTLSEILAGCSASTRKSLQGLDYFSADGSTAFETLVKLCDDPLLLGIPSHLIDKLRCALHQCRNYLKTDYKSHISQESTVPDHCTVFALSDPKEKQWQQKCEHHHNDQCEQC</sequence>
<feature type="non-terminal residue" evidence="1">
    <location>
        <position position="428"/>
    </location>
</feature>
<evidence type="ECO:0000313" key="2">
    <source>
        <dbReference type="EMBL" id="CAF4509088.1"/>
    </source>
</evidence>
<dbReference type="AlphaFoldDB" id="A0A816C7Q3"/>
<proteinExistence type="predicted"/>
<dbReference type="Proteomes" id="UP000681722">
    <property type="component" value="Unassembled WGS sequence"/>
</dbReference>
<keyword evidence="3" id="KW-1185">Reference proteome</keyword>
<dbReference type="OrthoDB" id="10060374at2759"/>
<comment type="caution">
    <text evidence="1">The sequence shown here is derived from an EMBL/GenBank/DDBJ whole genome shotgun (WGS) entry which is preliminary data.</text>
</comment>
<name>A0A816C7Q3_9BILA</name>
<accession>A0A816C7Q3</accession>
<protein>
    <submittedName>
        <fullName evidence="1">Uncharacterized protein</fullName>
    </submittedName>
</protein>
<dbReference type="EMBL" id="CAJNOQ010040374">
    <property type="protein sequence ID" value="CAF1619851.1"/>
    <property type="molecule type" value="Genomic_DNA"/>
</dbReference>
<dbReference type="EMBL" id="CAJOBC010107477">
    <property type="protein sequence ID" value="CAF4509088.1"/>
    <property type="molecule type" value="Genomic_DNA"/>
</dbReference>
<evidence type="ECO:0000313" key="1">
    <source>
        <dbReference type="EMBL" id="CAF1619851.1"/>
    </source>
</evidence>
<feature type="non-terminal residue" evidence="1">
    <location>
        <position position="1"/>
    </location>
</feature>
<gene>
    <name evidence="1" type="ORF">GPM918_LOCUS43670</name>
    <name evidence="2" type="ORF">SRO942_LOCUS45221</name>
</gene>
<reference evidence="1" key="1">
    <citation type="submission" date="2021-02" db="EMBL/GenBank/DDBJ databases">
        <authorList>
            <person name="Nowell W R."/>
        </authorList>
    </citation>
    <scope>NUCLEOTIDE SEQUENCE</scope>
</reference>
<dbReference type="Proteomes" id="UP000663829">
    <property type="component" value="Unassembled WGS sequence"/>
</dbReference>
<evidence type="ECO:0000313" key="3">
    <source>
        <dbReference type="Proteomes" id="UP000663829"/>
    </source>
</evidence>
<organism evidence="1 3">
    <name type="scientific">Didymodactylos carnosus</name>
    <dbReference type="NCBI Taxonomy" id="1234261"/>
    <lineage>
        <taxon>Eukaryota</taxon>
        <taxon>Metazoa</taxon>
        <taxon>Spiralia</taxon>
        <taxon>Gnathifera</taxon>
        <taxon>Rotifera</taxon>
        <taxon>Eurotatoria</taxon>
        <taxon>Bdelloidea</taxon>
        <taxon>Philodinida</taxon>
        <taxon>Philodinidae</taxon>
        <taxon>Didymodactylos</taxon>
    </lineage>
</organism>